<feature type="region of interest" description="Disordered" evidence="1">
    <location>
        <begin position="1"/>
        <end position="28"/>
    </location>
</feature>
<keyword evidence="3" id="KW-1185">Reference proteome</keyword>
<dbReference type="EMBL" id="VSRR010000693">
    <property type="protein sequence ID" value="MPC18576.1"/>
    <property type="molecule type" value="Genomic_DNA"/>
</dbReference>
<gene>
    <name evidence="2" type="ORF">E2C01_011463</name>
</gene>
<evidence type="ECO:0000313" key="3">
    <source>
        <dbReference type="Proteomes" id="UP000324222"/>
    </source>
</evidence>
<name>A0A5B7DBT0_PORTR</name>
<comment type="caution">
    <text evidence="2">The sequence shown here is derived from an EMBL/GenBank/DDBJ whole genome shotgun (WGS) entry which is preliminary data.</text>
</comment>
<evidence type="ECO:0000256" key="1">
    <source>
        <dbReference type="SAM" id="MobiDB-lite"/>
    </source>
</evidence>
<reference evidence="2 3" key="1">
    <citation type="submission" date="2019-05" db="EMBL/GenBank/DDBJ databases">
        <title>Another draft genome of Portunus trituberculatus and its Hox gene families provides insights of decapod evolution.</title>
        <authorList>
            <person name="Jeong J.-H."/>
            <person name="Song I."/>
            <person name="Kim S."/>
            <person name="Choi T."/>
            <person name="Kim D."/>
            <person name="Ryu S."/>
            <person name="Kim W."/>
        </authorList>
    </citation>
    <scope>NUCLEOTIDE SEQUENCE [LARGE SCALE GENOMIC DNA]</scope>
    <source>
        <tissue evidence="2">Muscle</tissue>
    </source>
</reference>
<dbReference type="AlphaFoldDB" id="A0A5B7DBT0"/>
<organism evidence="2 3">
    <name type="scientific">Portunus trituberculatus</name>
    <name type="common">Swimming crab</name>
    <name type="synonym">Neptunus trituberculatus</name>
    <dbReference type="NCBI Taxonomy" id="210409"/>
    <lineage>
        <taxon>Eukaryota</taxon>
        <taxon>Metazoa</taxon>
        <taxon>Ecdysozoa</taxon>
        <taxon>Arthropoda</taxon>
        <taxon>Crustacea</taxon>
        <taxon>Multicrustacea</taxon>
        <taxon>Malacostraca</taxon>
        <taxon>Eumalacostraca</taxon>
        <taxon>Eucarida</taxon>
        <taxon>Decapoda</taxon>
        <taxon>Pleocyemata</taxon>
        <taxon>Brachyura</taxon>
        <taxon>Eubrachyura</taxon>
        <taxon>Portunoidea</taxon>
        <taxon>Portunidae</taxon>
        <taxon>Portuninae</taxon>
        <taxon>Portunus</taxon>
    </lineage>
</organism>
<sequence>MYGEKALPPMHWEPQRPQNQSNHPRMKK</sequence>
<protein>
    <submittedName>
        <fullName evidence="2">Uncharacterized protein</fullName>
    </submittedName>
</protein>
<feature type="compositionally biased region" description="Polar residues" evidence="1">
    <location>
        <begin position="16"/>
        <end position="28"/>
    </location>
</feature>
<proteinExistence type="predicted"/>
<evidence type="ECO:0000313" key="2">
    <source>
        <dbReference type="EMBL" id="MPC18576.1"/>
    </source>
</evidence>
<accession>A0A5B7DBT0</accession>
<dbReference type="Proteomes" id="UP000324222">
    <property type="component" value="Unassembled WGS sequence"/>
</dbReference>